<feature type="transmembrane region" description="Helical" evidence="10">
    <location>
        <begin position="98"/>
        <end position="120"/>
    </location>
</feature>
<dbReference type="SUPFAM" id="SSF56112">
    <property type="entry name" value="Protein kinase-like (PK-like)"/>
    <property type="match status" value="1"/>
</dbReference>
<dbReference type="RefSeq" id="WP_156607066.1">
    <property type="nucleotide sequence ID" value="NZ_WPCU01000002.1"/>
</dbReference>
<feature type="compositionally biased region" description="Low complexity" evidence="9">
    <location>
        <begin position="611"/>
        <end position="623"/>
    </location>
</feature>
<keyword evidence="4" id="KW-0133">Cell shape</keyword>
<evidence type="ECO:0000259" key="11">
    <source>
        <dbReference type="PROSITE" id="PS50011"/>
    </source>
</evidence>
<organism evidence="12 13">
    <name type="scientific">Auraticoccus cholistanensis</name>
    <dbReference type="NCBI Taxonomy" id="2656650"/>
    <lineage>
        <taxon>Bacteria</taxon>
        <taxon>Bacillati</taxon>
        <taxon>Actinomycetota</taxon>
        <taxon>Actinomycetes</taxon>
        <taxon>Propionibacteriales</taxon>
        <taxon>Propionibacteriaceae</taxon>
        <taxon>Auraticoccus</taxon>
    </lineage>
</organism>
<dbReference type="PANTHER" id="PTHR47019:SF1">
    <property type="entry name" value="LIPID II FLIPPASE MURJ"/>
    <property type="match status" value="1"/>
</dbReference>
<comment type="caution">
    <text evidence="12">The sequence shown here is derived from an EMBL/GenBank/DDBJ whole genome shotgun (WGS) entry which is preliminary data.</text>
</comment>
<dbReference type="Gene3D" id="1.10.510.10">
    <property type="entry name" value="Transferase(Phosphotransferase) domain 1"/>
    <property type="match status" value="1"/>
</dbReference>
<keyword evidence="7 10" id="KW-0472">Membrane</keyword>
<accession>A0A6A9UZW9</accession>
<evidence type="ECO:0000256" key="4">
    <source>
        <dbReference type="ARBA" id="ARBA00022960"/>
    </source>
</evidence>
<feature type="transmembrane region" description="Helical" evidence="10">
    <location>
        <begin position="140"/>
        <end position="163"/>
    </location>
</feature>
<keyword evidence="5" id="KW-0573">Peptidoglycan synthesis</keyword>
<feature type="compositionally biased region" description="Low complexity" evidence="9">
    <location>
        <begin position="555"/>
        <end position="570"/>
    </location>
</feature>
<dbReference type="InterPro" id="IPR051050">
    <property type="entry name" value="Lipid_II_flippase_MurJ/MviN"/>
</dbReference>
<evidence type="ECO:0000256" key="1">
    <source>
        <dbReference type="ARBA" id="ARBA00004651"/>
    </source>
</evidence>
<evidence type="ECO:0000256" key="7">
    <source>
        <dbReference type="ARBA" id="ARBA00023136"/>
    </source>
</evidence>
<keyword evidence="2" id="KW-1003">Cell membrane</keyword>
<keyword evidence="3 10" id="KW-0812">Transmembrane</keyword>
<evidence type="ECO:0000313" key="13">
    <source>
        <dbReference type="Proteomes" id="UP000435304"/>
    </source>
</evidence>
<dbReference type="AlphaFoldDB" id="A0A6A9UZW9"/>
<dbReference type="InterPro" id="IPR008979">
    <property type="entry name" value="Galactose-bd-like_sf"/>
</dbReference>
<feature type="transmembrane region" description="Helical" evidence="10">
    <location>
        <begin position="1007"/>
        <end position="1028"/>
    </location>
</feature>
<feature type="transmembrane region" description="Helical" evidence="10">
    <location>
        <begin position="208"/>
        <end position="229"/>
    </location>
</feature>
<dbReference type="InterPro" id="IPR011009">
    <property type="entry name" value="Kinase-like_dom_sf"/>
</dbReference>
<dbReference type="SUPFAM" id="SSF49785">
    <property type="entry name" value="Galactose-binding domain-like"/>
    <property type="match status" value="1"/>
</dbReference>
<proteinExistence type="predicted"/>
<feature type="transmembrane region" description="Helical" evidence="10">
    <location>
        <begin position="59"/>
        <end position="77"/>
    </location>
</feature>
<keyword evidence="8" id="KW-0675">Receptor</keyword>
<dbReference type="Pfam" id="PF03023">
    <property type="entry name" value="MurJ"/>
    <property type="match status" value="1"/>
</dbReference>
<keyword evidence="6 10" id="KW-1133">Transmembrane helix</keyword>
<feature type="transmembrane region" description="Helical" evidence="10">
    <location>
        <begin position="408"/>
        <end position="429"/>
    </location>
</feature>
<dbReference type="GO" id="GO:0005524">
    <property type="term" value="F:ATP binding"/>
    <property type="evidence" value="ECO:0007669"/>
    <property type="project" value="InterPro"/>
</dbReference>
<dbReference type="CDD" id="cd13123">
    <property type="entry name" value="MATE_MurJ_like"/>
    <property type="match status" value="1"/>
</dbReference>
<dbReference type="InterPro" id="IPR004268">
    <property type="entry name" value="MurJ"/>
</dbReference>
<reference evidence="12 13" key="1">
    <citation type="submission" date="2019-12" db="EMBL/GenBank/DDBJ databases">
        <title>Auraticoccus cholistani sp. nov., an actinomycete isolated from soil of Cholistan desert.</title>
        <authorList>
            <person name="Cheema M.T."/>
        </authorList>
    </citation>
    <scope>NUCLEOTIDE SEQUENCE [LARGE SCALE GENOMIC DNA]</scope>
    <source>
        <strain evidence="12 13">F435</strain>
    </source>
</reference>
<evidence type="ECO:0000256" key="3">
    <source>
        <dbReference type="ARBA" id="ARBA00022692"/>
    </source>
</evidence>
<dbReference type="Gene3D" id="3.30.200.20">
    <property type="entry name" value="Phosphorylase Kinase, domain 1"/>
    <property type="match status" value="1"/>
</dbReference>
<feature type="transmembrane region" description="Helical" evidence="10">
    <location>
        <begin position="343"/>
        <end position="363"/>
    </location>
</feature>
<feature type="compositionally biased region" description="Basic and acidic residues" evidence="9">
    <location>
        <begin position="581"/>
        <end position="595"/>
    </location>
</feature>
<dbReference type="Proteomes" id="UP000435304">
    <property type="component" value="Unassembled WGS sequence"/>
</dbReference>
<dbReference type="GO" id="GO:0034204">
    <property type="term" value="P:lipid translocation"/>
    <property type="evidence" value="ECO:0007669"/>
    <property type="project" value="TreeGrafter"/>
</dbReference>
<evidence type="ECO:0000256" key="8">
    <source>
        <dbReference type="ARBA" id="ARBA00023170"/>
    </source>
</evidence>
<dbReference type="GO" id="GO:0008360">
    <property type="term" value="P:regulation of cell shape"/>
    <property type="evidence" value="ECO:0007669"/>
    <property type="project" value="UniProtKB-KW"/>
</dbReference>
<feature type="region of interest" description="Disordered" evidence="9">
    <location>
        <begin position="547"/>
        <end position="653"/>
    </location>
</feature>
<dbReference type="GO" id="GO:0005886">
    <property type="term" value="C:plasma membrane"/>
    <property type="evidence" value="ECO:0007669"/>
    <property type="project" value="UniProtKB-SubCell"/>
</dbReference>
<feature type="transmembrane region" description="Helical" evidence="10">
    <location>
        <begin position="295"/>
        <end position="322"/>
    </location>
</feature>
<feature type="transmembrane region" description="Helical" evidence="10">
    <location>
        <begin position="175"/>
        <end position="196"/>
    </location>
</feature>
<dbReference type="PANTHER" id="PTHR47019">
    <property type="entry name" value="LIPID II FLIPPASE MURJ"/>
    <property type="match status" value="1"/>
</dbReference>
<dbReference type="CDD" id="cd13973">
    <property type="entry name" value="PK_MviN-like"/>
    <property type="match status" value="1"/>
</dbReference>
<dbReference type="GO" id="GO:0009252">
    <property type="term" value="P:peptidoglycan biosynthetic process"/>
    <property type="evidence" value="ECO:0007669"/>
    <property type="project" value="UniProtKB-KW"/>
</dbReference>
<comment type="subcellular location">
    <subcellularLocation>
        <location evidence="1">Cell membrane</location>
        <topology evidence="1">Multi-pass membrane protein</topology>
    </subcellularLocation>
</comment>
<dbReference type="Gene3D" id="2.60.120.260">
    <property type="entry name" value="Galactose-binding domain-like"/>
    <property type="match status" value="1"/>
</dbReference>
<evidence type="ECO:0000256" key="9">
    <source>
        <dbReference type="SAM" id="MobiDB-lite"/>
    </source>
</evidence>
<dbReference type="GO" id="GO:0004672">
    <property type="term" value="F:protein kinase activity"/>
    <property type="evidence" value="ECO:0007669"/>
    <property type="project" value="InterPro"/>
</dbReference>
<dbReference type="InterPro" id="IPR000719">
    <property type="entry name" value="Prot_kinase_dom"/>
</dbReference>
<evidence type="ECO:0000256" key="2">
    <source>
        <dbReference type="ARBA" id="ARBA00022475"/>
    </source>
</evidence>
<sequence>MSVDTRSSSLVSAGALMAAGTLLSRVLGFARAVVIAMVLGNTTRQADMFTLANTIPTSLYILFAGGALNTVLVPQIVRATSSDEDGGEAYTNRIMTAFLAIIAGVTVVLLLAAPLVLRIYTDAGWRDPELSEQYRSMLTLTYLCLPQVFFYGAFFLAGQVLNARGRFGPMMWAPIANNVVSIAVFVGYLLVFGTDVDHGAPFSTAQELVLGLGATAGILVQAAILLPFLRRAGFVYRPRFDLRGTGLGRTFSLAKWTLGFVAVTQLALVAVNRLASSATAGAENGGGLTVYNNAYLVWILPHSVITVSLATAMVTSASKLAADGDLGGVSRETARTIRLTTTVLLPAAVAFLVLATPIARLAFGYGVGASDYPVLALALQAFALGLVPFTIHYVLLRAFYALEDTRTPFLLQALIAGLNAGFAVLLVRLVADPSLVATALALAYSLSYAVGVVVAFRRLQSSLPGLSARAVGRHLVRVTLAVLPAAGLAWLITWLQHRLTEGRVASALGLALAGVVAVGAYVAAARLLHLREMDEIVGTVLRRRRGVAGSDDSAPVEGAAPAGDPAAAPGREGDAVQGSAGEERPSAPGPEHAELETQPMSALGPDGHPLDPAAAAEEAPQDAWRGSSRPSPEEEMGSGVLATPSTDPDVLRRSRQRAGDVLGRRYRLEEVVAGRADAHTWRAFDQVLSRSVLVQVLPPDDPRSPALLEAARASAVATDSRFLRVLDAVESNDPEVGSYIVTEFSPGQTLEVMLAQGPLSALEAAWLVREVADALAGMHAMGLHHRHLGPDAITITPAGNLKITGFLLEAAIVPDDADEPDGGEILEAGSSADDPTVTLPVRRTDDPEAQDVRDLGRLLYAALVSRWPGAARYGLDRAPTDGGRLLTPRQVRHGVSPALDRITDRILSPVPRHHEEPLRTAAEVAQALSTVLGTADASHDLERRVRQPVPVVGSGPATVAMSPAASPVSAVAPDPVRPPVSALTPEAEAAPPTVRVVDPTQPVRRRWLGVLVALLLLALVVGLIGVFVQNQARFTGNAPGDQASTDTAPQPVEVADVLVFDPQGDVPNDENNDLAPLAVDGDPETAWQTLAYRGNPELGGLKRGVGLVLDLGEATEVSRLDVVLPEDPTAVQVLAPADRAAAEAPMTSDADWEVLAEDEEAAGEAGFELTEPVTTRYLLLYLTELPPEGSSYRGYVYEVEVQG</sequence>
<feature type="transmembrane region" description="Helical" evidence="10">
    <location>
        <begin position="504"/>
        <end position="524"/>
    </location>
</feature>
<feature type="domain" description="Protein kinase" evidence="11">
    <location>
        <begin position="666"/>
        <end position="932"/>
    </location>
</feature>
<name>A0A6A9UZW9_9ACTN</name>
<evidence type="ECO:0000313" key="12">
    <source>
        <dbReference type="EMBL" id="MVA74569.1"/>
    </source>
</evidence>
<feature type="transmembrane region" description="Helical" evidence="10">
    <location>
        <begin position="475"/>
        <end position="492"/>
    </location>
</feature>
<dbReference type="GO" id="GO:0015648">
    <property type="term" value="F:lipid-linked peptidoglycan transporter activity"/>
    <property type="evidence" value="ECO:0007669"/>
    <property type="project" value="TreeGrafter"/>
</dbReference>
<feature type="transmembrane region" description="Helical" evidence="10">
    <location>
        <begin position="435"/>
        <end position="455"/>
    </location>
</feature>
<gene>
    <name evidence="12" type="primary">murJ</name>
    <name evidence="12" type="ORF">GC722_00745</name>
</gene>
<evidence type="ECO:0000256" key="10">
    <source>
        <dbReference type="SAM" id="Phobius"/>
    </source>
</evidence>
<evidence type="ECO:0000256" key="6">
    <source>
        <dbReference type="ARBA" id="ARBA00022989"/>
    </source>
</evidence>
<keyword evidence="13" id="KW-1185">Reference proteome</keyword>
<feature type="transmembrane region" description="Helical" evidence="10">
    <location>
        <begin position="375"/>
        <end position="396"/>
    </location>
</feature>
<feature type="transmembrane region" description="Helical" evidence="10">
    <location>
        <begin position="250"/>
        <end position="275"/>
    </location>
</feature>
<feature type="transmembrane region" description="Helical" evidence="10">
    <location>
        <begin position="12"/>
        <end position="39"/>
    </location>
</feature>
<dbReference type="PRINTS" id="PR01806">
    <property type="entry name" value="VIRFACTRMVIN"/>
</dbReference>
<evidence type="ECO:0000256" key="5">
    <source>
        <dbReference type="ARBA" id="ARBA00022984"/>
    </source>
</evidence>
<dbReference type="PROSITE" id="PS50011">
    <property type="entry name" value="PROTEIN_KINASE_DOM"/>
    <property type="match status" value="1"/>
</dbReference>
<dbReference type="EMBL" id="WPCU01000002">
    <property type="protein sequence ID" value="MVA74569.1"/>
    <property type="molecule type" value="Genomic_DNA"/>
</dbReference>
<protein>
    <submittedName>
        <fullName evidence="12">Murein biosynthesis integral membrane protein MurJ</fullName>
    </submittedName>
</protein>
<dbReference type="NCBIfam" id="TIGR01695">
    <property type="entry name" value="murJ_mviN"/>
    <property type="match status" value="1"/>
</dbReference>